<dbReference type="Pfam" id="PF12698">
    <property type="entry name" value="ABC2_membrane_3"/>
    <property type="match status" value="1"/>
</dbReference>
<keyword evidence="4 5" id="KW-0472">Membrane</keyword>
<feature type="transmembrane region" description="Helical" evidence="5">
    <location>
        <begin position="199"/>
        <end position="216"/>
    </location>
</feature>
<keyword evidence="3 5" id="KW-1133">Transmembrane helix</keyword>
<sequence>MHCPGALHLFETNAKKIRYGICGGANPPKPRVSSNMDHLLAFLTQMRLQTASDAIRCKTFPMFLKRKTRQWFQGLPPRSIRSFSQLARLFPVLFYLLVAMFGFTFRIHSLVLEKEPKLRQTMSIMGLYDSAYWTSWFIWEGFMAFLTSLLIVVFGTMFRDDIFVKNNIFLVFLLFFLFMISMVSFAFMISTLLSKSSSATTVGFFILAFGIVTVAMKNSNYRILCSFFPPNPFARGFTVLEEATGEVLFHYLLFLILILCILAFSDQITLFIIQAYFYLWLVSLFFFWSLVAIYFDNIHPNSAGLRKSRLYFLKPNYWTGRGDSNLTGKTDIRHLASRSPTQPNHFTPDDEDVREEDASVKKATIEGTVDLDVAVQLRGLTKSYSVALKISCHCWRKEDFGPDYCTLDLWMNFPKNQLFCLLGPNRAGKSILISCLTGISLVTHRDGKDFAFCFLLATLIYGNSIRNSKGMSTIRTLIGVCTQVTF</sequence>
<name>A0A068V222_COFCA</name>
<evidence type="ECO:0000259" key="6">
    <source>
        <dbReference type="Pfam" id="PF12698"/>
    </source>
</evidence>
<dbReference type="STRING" id="49390.A0A068V222"/>
<feature type="domain" description="ABC-2 type transporter transmembrane" evidence="6">
    <location>
        <begin position="86"/>
        <end position="288"/>
    </location>
</feature>
<dbReference type="InParanoid" id="A0A068V222"/>
<feature type="transmembrane region" description="Helical" evidence="5">
    <location>
        <begin position="168"/>
        <end position="193"/>
    </location>
</feature>
<comment type="subcellular location">
    <subcellularLocation>
        <location evidence="1">Membrane</location>
        <topology evidence="1">Multi-pass membrane protein</topology>
    </subcellularLocation>
</comment>
<dbReference type="Gramene" id="CDP14835">
    <property type="protein sequence ID" value="CDP14835"/>
    <property type="gene ID" value="GSCOC_T00042301001"/>
</dbReference>
<dbReference type="AlphaFoldDB" id="A0A068V222"/>
<evidence type="ECO:0000256" key="1">
    <source>
        <dbReference type="ARBA" id="ARBA00004141"/>
    </source>
</evidence>
<dbReference type="EMBL" id="HG739176">
    <property type="protein sequence ID" value="CDP14835.1"/>
    <property type="molecule type" value="Genomic_DNA"/>
</dbReference>
<organism evidence="7 8">
    <name type="scientific">Coffea canephora</name>
    <name type="common">Robusta coffee</name>
    <dbReference type="NCBI Taxonomy" id="49390"/>
    <lineage>
        <taxon>Eukaryota</taxon>
        <taxon>Viridiplantae</taxon>
        <taxon>Streptophyta</taxon>
        <taxon>Embryophyta</taxon>
        <taxon>Tracheophyta</taxon>
        <taxon>Spermatophyta</taxon>
        <taxon>Magnoliopsida</taxon>
        <taxon>eudicotyledons</taxon>
        <taxon>Gunneridae</taxon>
        <taxon>Pentapetalae</taxon>
        <taxon>asterids</taxon>
        <taxon>lamiids</taxon>
        <taxon>Gentianales</taxon>
        <taxon>Rubiaceae</taxon>
        <taxon>Ixoroideae</taxon>
        <taxon>Gardenieae complex</taxon>
        <taxon>Bertiereae - Coffeeae clade</taxon>
        <taxon>Coffeeae</taxon>
        <taxon>Coffea</taxon>
    </lineage>
</organism>
<evidence type="ECO:0000256" key="3">
    <source>
        <dbReference type="ARBA" id="ARBA00022989"/>
    </source>
</evidence>
<evidence type="ECO:0000313" key="8">
    <source>
        <dbReference type="Proteomes" id="UP000295252"/>
    </source>
</evidence>
<dbReference type="Gene3D" id="3.40.50.300">
    <property type="entry name" value="P-loop containing nucleotide triphosphate hydrolases"/>
    <property type="match status" value="1"/>
</dbReference>
<dbReference type="InterPro" id="IPR026082">
    <property type="entry name" value="ABCA"/>
</dbReference>
<dbReference type="PhylomeDB" id="A0A068V222"/>
<keyword evidence="8" id="KW-1185">Reference proteome</keyword>
<feature type="transmembrane region" description="Helical" evidence="5">
    <location>
        <begin position="247"/>
        <end position="265"/>
    </location>
</feature>
<evidence type="ECO:0000256" key="2">
    <source>
        <dbReference type="ARBA" id="ARBA00022692"/>
    </source>
</evidence>
<evidence type="ECO:0000313" key="7">
    <source>
        <dbReference type="EMBL" id="CDP14835.1"/>
    </source>
</evidence>
<dbReference type="GO" id="GO:0005319">
    <property type="term" value="F:lipid transporter activity"/>
    <property type="evidence" value="ECO:0007669"/>
    <property type="project" value="TreeGrafter"/>
</dbReference>
<gene>
    <name evidence="7" type="ORF">GSCOC_T00042301001</name>
</gene>
<dbReference type="InterPro" id="IPR013525">
    <property type="entry name" value="ABC2_TM"/>
</dbReference>
<evidence type="ECO:0000256" key="5">
    <source>
        <dbReference type="SAM" id="Phobius"/>
    </source>
</evidence>
<dbReference type="InterPro" id="IPR027417">
    <property type="entry name" value="P-loop_NTPase"/>
</dbReference>
<protein>
    <recommendedName>
        <fullName evidence="6">ABC-2 type transporter transmembrane domain-containing protein</fullName>
    </recommendedName>
</protein>
<proteinExistence type="predicted"/>
<feature type="transmembrane region" description="Helical" evidence="5">
    <location>
        <begin position="89"/>
        <end position="111"/>
    </location>
</feature>
<dbReference type="GO" id="GO:0140359">
    <property type="term" value="F:ABC-type transporter activity"/>
    <property type="evidence" value="ECO:0007669"/>
    <property type="project" value="InterPro"/>
</dbReference>
<dbReference type="Proteomes" id="UP000295252">
    <property type="component" value="Chromosome VI"/>
</dbReference>
<accession>A0A068V222</accession>
<dbReference type="SUPFAM" id="SSF52540">
    <property type="entry name" value="P-loop containing nucleoside triphosphate hydrolases"/>
    <property type="match status" value="1"/>
</dbReference>
<feature type="transmembrane region" description="Helical" evidence="5">
    <location>
        <begin position="131"/>
        <end position="156"/>
    </location>
</feature>
<feature type="transmembrane region" description="Helical" evidence="5">
    <location>
        <begin position="271"/>
        <end position="295"/>
    </location>
</feature>
<dbReference type="GO" id="GO:0016020">
    <property type="term" value="C:membrane"/>
    <property type="evidence" value="ECO:0007669"/>
    <property type="project" value="UniProtKB-SubCell"/>
</dbReference>
<dbReference type="PANTHER" id="PTHR19229:SF223">
    <property type="entry name" value="ABC TRANSPORTER A FAMILY MEMBER 11-LIKE"/>
    <property type="match status" value="1"/>
</dbReference>
<evidence type="ECO:0000256" key="4">
    <source>
        <dbReference type="ARBA" id="ARBA00023136"/>
    </source>
</evidence>
<keyword evidence="2 5" id="KW-0812">Transmembrane</keyword>
<reference evidence="8" key="1">
    <citation type="journal article" date="2014" name="Science">
        <title>The coffee genome provides insight into the convergent evolution of caffeine biosynthesis.</title>
        <authorList>
            <person name="Denoeud F."/>
            <person name="Carretero-Paulet L."/>
            <person name="Dereeper A."/>
            <person name="Droc G."/>
            <person name="Guyot R."/>
            <person name="Pietrella M."/>
            <person name="Zheng C."/>
            <person name="Alberti A."/>
            <person name="Anthony F."/>
            <person name="Aprea G."/>
            <person name="Aury J.M."/>
            <person name="Bento P."/>
            <person name="Bernard M."/>
            <person name="Bocs S."/>
            <person name="Campa C."/>
            <person name="Cenci A."/>
            <person name="Combes M.C."/>
            <person name="Crouzillat D."/>
            <person name="Da Silva C."/>
            <person name="Daddiego L."/>
            <person name="De Bellis F."/>
            <person name="Dussert S."/>
            <person name="Garsmeur O."/>
            <person name="Gayraud T."/>
            <person name="Guignon V."/>
            <person name="Jahn K."/>
            <person name="Jamilloux V."/>
            <person name="Joet T."/>
            <person name="Labadie K."/>
            <person name="Lan T."/>
            <person name="Leclercq J."/>
            <person name="Lepelley M."/>
            <person name="Leroy T."/>
            <person name="Li L.T."/>
            <person name="Librado P."/>
            <person name="Lopez L."/>
            <person name="Munoz A."/>
            <person name="Noel B."/>
            <person name="Pallavicini A."/>
            <person name="Perrotta G."/>
            <person name="Poncet V."/>
            <person name="Pot D."/>
            <person name="Priyono X."/>
            <person name="Rigoreau M."/>
            <person name="Rouard M."/>
            <person name="Rozas J."/>
            <person name="Tranchant-Dubreuil C."/>
            <person name="VanBuren R."/>
            <person name="Zhang Q."/>
            <person name="Andrade A.C."/>
            <person name="Argout X."/>
            <person name="Bertrand B."/>
            <person name="de Kochko A."/>
            <person name="Graziosi G."/>
            <person name="Henry R.J."/>
            <person name="Jayarama X."/>
            <person name="Ming R."/>
            <person name="Nagai C."/>
            <person name="Rounsley S."/>
            <person name="Sankoff D."/>
            <person name="Giuliano G."/>
            <person name="Albert V.A."/>
            <person name="Wincker P."/>
            <person name="Lashermes P."/>
        </authorList>
    </citation>
    <scope>NUCLEOTIDE SEQUENCE [LARGE SCALE GENOMIC DNA]</scope>
    <source>
        <strain evidence="8">cv. DH200-94</strain>
    </source>
</reference>
<dbReference type="PANTHER" id="PTHR19229">
    <property type="entry name" value="ATP-BINDING CASSETTE TRANSPORTER SUBFAMILY A ABCA"/>
    <property type="match status" value="1"/>
</dbReference>